<dbReference type="GO" id="GO:0000794">
    <property type="term" value="C:condensed nuclear chromosome"/>
    <property type="evidence" value="ECO:0007669"/>
    <property type="project" value="TreeGrafter"/>
</dbReference>
<keyword evidence="6" id="KW-0479">Metal-binding</keyword>
<dbReference type="GO" id="GO:0051880">
    <property type="term" value="F:G-quadruplex DNA binding"/>
    <property type="evidence" value="ECO:0007669"/>
    <property type="project" value="TreeGrafter"/>
</dbReference>
<dbReference type="SUPFAM" id="SSF75712">
    <property type="entry name" value="Rad50 coiled-coil Zn hook"/>
    <property type="match status" value="1"/>
</dbReference>
<evidence type="ECO:0000256" key="12">
    <source>
        <dbReference type="ARBA" id="ARBA00022842"/>
    </source>
</evidence>
<dbReference type="FunFam" id="3.40.50.300:FF:001065">
    <property type="entry name" value="DNA repair protein RAD50 isoform X1"/>
    <property type="match status" value="1"/>
</dbReference>
<dbReference type="FunFam" id="3.40.50.300:FF:001037">
    <property type="entry name" value="DNA repair protein RAD50"/>
    <property type="match status" value="1"/>
</dbReference>
<dbReference type="Gene3D" id="3.40.50.300">
    <property type="entry name" value="P-loop containing nucleotide triphosphate hydrolases"/>
    <property type="match status" value="2"/>
</dbReference>
<dbReference type="InterPro" id="IPR027417">
    <property type="entry name" value="P-loop_NTPase"/>
</dbReference>
<dbReference type="SUPFAM" id="SSF52540">
    <property type="entry name" value="P-loop containing nucleoside triphosphate hydrolases"/>
    <property type="match status" value="1"/>
</dbReference>
<dbReference type="RefSeq" id="XP_031981266.1">
    <property type="nucleotide sequence ID" value="XM_032125375.1"/>
</dbReference>
<gene>
    <name evidence="19" type="primary">RAD50</name>
</gene>
<evidence type="ECO:0000256" key="3">
    <source>
        <dbReference type="ARBA" id="ARBA00004574"/>
    </source>
</evidence>
<dbReference type="InterPro" id="IPR004584">
    <property type="entry name" value="Rad50_eukaryotes"/>
</dbReference>
<keyword evidence="20" id="KW-1185">Reference proteome</keyword>
<dbReference type="Pfam" id="PF13476">
    <property type="entry name" value="AAA_23"/>
    <property type="match status" value="1"/>
</dbReference>
<dbReference type="Pfam" id="PF13558">
    <property type="entry name" value="SbcC_Walker_B"/>
    <property type="match status" value="1"/>
</dbReference>
<dbReference type="GO" id="GO:0070192">
    <property type="term" value="P:chromosome organization involved in meiotic cell cycle"/>
    <property type="evidence" value="ECO:0007669"/>
    <property type="project" value="TreeGrafter"/>
</dbReference>
<evidence type="ECO:0000256" key="1">
    <source>
        <dbReference type="ARBA" id="ARBA00001947"/>
    </source>
</evidence>
<dbReference type="PANTHER" id="PTHR18867:SF12">
    <property type="entry name" value="DNA REPAIR PROTEIN RAD50"/>
    <property type="match status" value="1"/>
</dbReference>
<keyword evidence="15" id="KW-0234">DNA repair</keyword>
<comment type="similarity">
    <text evidence="4">Belongs to the SMC family. RAD50 subfamily.</text>
</comment>
<keyword evidence="16" id="KW-0539">Nucleus</keyword>
<dbReference type="CTD" id="10111"/>
<name>A0A8U7NPS6_CORMO</name>
<reference evidence="19" key="3">
    <citation type="submission" date="2025-09" db="UniProtKB">
        <authorList>
            <consortium name="Ensembl"/>
        </authorList>
    </citation>
    <scope>IDENTIFICATION</scope>
</reference>
<evidence type="ECO:0000256" key="4">
    <source>
        <dbReference type="ARBA" id="ARBA00009439"/>
    </source>
</evidence>
<keyword evidence="7" id="KW-0547">Nucleotide-binding</keyword>
<keyword evidence="9" id="KW-0378">Hydrolase</keyword>
<dbReference type="Ensembl" id="ENSCMUT00000020101.2">
    <property type="protein sequence ID" value="ENSCMUP00000018723.2"/>
    <property type="gene ID" value="ENSCMUG00000011563.2"/>
</dbReference>
<evidence type="ECO:0000313" key="20">
    <source>
        <dbReference type="Proteomes" id="UP000694553"/>
    </source>
</evidence>
<dbReference type="OMA" id="FSDYYYR"/>
<evidence type="ECO:0000256" key="14">
    <source>
        <dbReference type="ARBA" id="ARBA00023054"/>
    </source>
</evidence>
<dbReference type="PROSITE" id="PS51131">
    <property type="entry name" value="ZN_HOOK"/>
    <property type="match status" value="1"/>
</dbReference>
<accession>A0A8U7NPS6</accession>
<reference evidence="20" key="1">
    <citation type="submission" date="2019-10" db="EMBL/GenBank/DDBJ databases">
        <title>Corvus moneduloides (New Caledonian crow) genome, bCorMon1, primary haplotype.</title>
        <authorList>
            <person name="Rutz C."/>
            <person name="Fungtammasan C."/>
            <person name="Mountcastle J."/>
            <person name="Formenti G."/>
            <person name="Chow W."/>
            <person name="Howe K."/>
            <person name="Steele M.P."/>
            <person name="Fernandes J."/>
            <person name="Gilbert M.T.P."/>
            <person name="Fedrigo O."/>
            <person name="Jarvis E.D."/>
            <person name="Gemmell N."/>
        </authorList>
    </citation>
    <scope>NUCLEOTIDE SEQUENCE [LARGE SCALE GENOMIC DNA]</scope>
</reference>
<keyword evidence="8" id="KW-0227">DNA damage</keyword>
<dbReference type="GeneID" id="116451708"/>
<dbReference type="GO" id="GO:0005524">
    <property type="term" value="F:ATP binding"/>
    <property type="evidence" value="ECO:0007669"/>
    <property type="project" value="UniProtKB-KW"/>
</dbReference>
<comment type="subcellular location">
    <subcellularLocation>
        <location evidence="3">Chromosome</location>
        <location evidence="3">Telomere</location>
    </subcellularLocation>
    <subcellularLocation>
        <location evidence="2">Nucleus</location>
    </subcellularLocation>
</comment>
<comment type="catalytic activity">
    <reaction evidence="18">
        <text>ATP + H2O = ADP + phosphate + H(+)</text>
        <dbReference type="Rhea" id="RHEA:13065"/>
        <dbReference type="ChEBI" id="CHEBI:15377"/>
        <dbReference type="ChEBI" id="CHEBI:15378"/>
        <dbReference type="ChEBI" id="CHEBI:30616"/>
        <dbReference type="ChEBI" id="CHEBI:43474"/>
        <dbReference type="ChEBI" id="CHEBI:456216"/>
    </reaction>
</comment>
<dbReference type="GO" id="GO:0003691">
    <property type="term" value="F:double-stranded telomeric DNA binding"/>
    <property type="evidence" value="ECO:0007669"/>
    <property type="project" value="TreeGrafter"/>
</dbReference>
<keyword evidence="17" id="KW-0469">Meiosis</keyword>
<evidence type="ECO:0000256" key="16">
    <source>
        <dbReference type="ARBA" id="ARBA00023242"/>
    </source>
</evidence>
<evidence type="ECO:0000256" key="5">
    <source>
        <dbReference type="ARBA" id="ARBA00022454"/>
    </source>
</evidence>
<comment type="cofactor">
    <cofactor evidence="1">
        <name>Zn(2+)</name>
        <dbReference type="ChEBI" id="CHEBI:29105"/>
    </cofactor>
</comment>
<dbReference type="OrthoDB" id="18797at2759"/>
<dbReference type="InterPro" id="IPR038729">
    <property type="entry name" value="Rad50/SbcC_AAA"/>
</dbReference>
<dbReference type="GO" id="GO:0000722">
    <property type="term" value="P:telomere maintenance via recombination"/>
    <property type="evidence" value="ECO:0007669"/>
    <property type="project" value="TreeGrafter"/>
</dbReference>
<dbReference type="GO" id="GO:0006302">
    <property type="term" value="P:double-strand break repair"/>
    <property type="evidence" value="ECO:0007669"/>
    <property type="project" value="TreeGrafter"/>
</dbReference>
<dbReference type="GO" id="GO:0000781">
    <property type="term" value="C:chromosome, telomeric region"/>
    <property type="evidence" value="ECO:0007669"/>
    <property type="project" value="UniProtKB-SubCell"/>
</dbReference>
<evidence type="ECO:0000256" key="10">
    <source>
        <dbReference type="ARBA" id="ARBA00022833"/>
    </source>
</evidence>
<evidence type="ECO:0000313" key="19">
    <source>
        <dbReference type="Ensembl" id="ENSCMUP00000018723.2"/>
    </source>
</evidence>
<keyword evidence="14" id="KW-0175">Coiled coil</keyword>
<evidence type="ECO:0000256" key="11">
    <source>
        <dbReference type="ARBA" id="ARBA00022840"/>
    </source>
</evidence>
<evidence type="ECO:0000256" key="9">
    <source>
        <dbReference type="ARBA" id="ARBA00022801"/>
    </source>
</evidence>
<dbReference type="InterPro" id="IPR013134">
    <property type="entry name" value="Zn_hook_RAD50"/>
</dbReference>
<keyword evidence="13" id="KW-0779">Telomere</keyword>
<evidence type="ECO:0000256" key="17">
    <source>
        <dbReference type="ARBA" id="ARBA00023254"/>
    </source>
</evidence>
<evidence type="ECO:0000256" key="8">
    <source>
        <dbReference type="ARBA" id="ARBA00022763"/>
    </source>
</evidence>
<keyword evidence="10" id="KW-0862">Zinc</keyword>
<keyword evidence="5" id="KW-0158">Chromosome</keyword>
<protein>
    <submittedName>
        <fullName evidence="19">RAD50 double strand break repair protein</fullName>
    </submittedName>
</protein>
<evidence type="ECO:0000256" key="15">
    <source>
        <dbReference type="ARBA" id="ARBA00023204"/>
    </source>
</evidence>
<dbReference type="Proteomes" id="UP000694553">
    <property type="component" value="Unassembled WGS sequence"/>
</dbReference>
<evidence type="ECO:0000256" key="18">
    <source>
        <dbReference type="ARBA" id="ARBA00049360"/>
    </source>
</evidence>
<dbReference type="GO" id="GO:0007004">
    <property type="term" value="P:telomere maintenance via telomerase"/>
    <property type="evidence" value="ECO:0007669"/>
    <property type="project" value="TreeGrafter"/>
</dbReference>
<organism evidence="19 20">
    <name type="scientific">Corvus moneduloides</name>
    <name type="common">New Caledonian crow</name>
    <dbReference type="NCBI Taxonomy" id="1196302"/>
    <lineage>
        <taxon>Eukaryota</taxon>
        <taxon>Metazoa</taxon>
        <taxon>Chordata</taxon>
        <taxon>Craniata</taxon>
        <taxon>Vertebrata</taxon>
        <taxon>Euteleostomi</taxon>
        <taxon>Archelosauria</taxon>
        <taxon>Archosauria</taxon>
        <taxon>Dinosauria</taxon>
        <taxon>Saurischia</taxon>
        <taxon>Theropoda</taxon>
        <taxon>Coelurosauria</taxon>
        <taxon>Aves</taxon>
        <taxon>Neognathae</taxon>
        <taxon>Neoaves</taxon>
        <taxon>Telluraves</taxon>
        <taxon>Australaves</taxon>
        <taxon>Passeriformes</taxon>
        <taxon>Corvoidea</taxon>
        <taxon>Corvidae</taxon>
        <taxon>Corvus</taxon>
    </lineage>
</organism>
<evidence type="ECO:0000256" key="6">
    <source>
        <dbReference type="ARBA" id="ARBA00022723"/>
    </source>
</evidence>
<dbReference type="GO" id="GO:0030870">
    <property type="term" value="C:Mre11 complex"/>
    <property type="evidence" value="ECO:0007669"/>
    <property type="project" value="InterPro"/>
</dbReference>
<dbReference type="NCBIfam" id="TIGR00606">
    <property type="entry name" value="rad50"/>
    <property type="match status" value="1"/>
</dbReference>
<dbReference type="RefSeq" id="XP_031981267.1">
    <property type="nucleotide sequence ID" value="XM_032125376.1"/>
</dbReference>
<keyword evidence="11" id="KW-0067">ATP-binding</keyword>
<dbReference type="GO" id="GO:0046872">
    <property type="term" value="F:metal ion binding"/>
    <property type="evidence" value="ECO:0007669"/>
    <property type="project" value="UniProtKB-UniRule"/>
</dbReference>
<dbReference type="Pfam" id="PF04423">
    <property type="entry name" value="Rad50_zn_hook"/>
    <property type="match status" value="1"/>
</dbReference>
<keyword evidence="12" id="KW-0460">Magnesium</keyword>
<dbReference type="GO" id="GO:0016887">
    <property type="term" value="F:ATP hydrolysis activity"/>
    <property type="evidence" value="ECO:0007669"/>
    <property type="project" value="InterPro"/>
</dbReference>
<evidence type="ECO:0000256" key="2">
    <source>
        <dbReference type="ARBA" id="ARBA00004123"/>
    </source>
</evidence>
<dbReference type="PANTHER" id="PTHR18867">
    <property type="entry name" value="RAD50"/>
    <property type="match status" value="1"/>
</dbReference>
<sequence>MSRIEKMSILGVRSFGVEDKDKQIITFFNPLTILVGPNGAGKTTIIECLKYISTGDFPPGTKGKTFVHDPKVANETDVRAQIRLQFRDVNGELVAVQRSMVCTQKGKTPEFKTLESVITRTKHGEKVSLSSKCAEIDREMISALGVSKSVLNNVIFCHQEESNWPLSEGKALKQKFDEIFSATRYIKALEALRQVRLKQSLKVKECQTELKYLKQNKEKAQEIQDHLSNREAQLAASKENVKSIESQLEPLKSSLAAVEQNLTKVMRLDNDVKALESRKRQMEKDNQDLQQKMEEVFQGTDEQLRDRYQNHQRIVKEKEKRLLDCKRDLDRATKECQRFNSEKSELLIERGRLQLQADRHQEHIVTRDSLIQSLAAQLELDGFERAPFTERHIASFRRLVKERQERDTEAANRMMREFAQKEAMKQKQVDEIRDKKTGLERTIELKSDIQSKKEAELKNVKCELQQLEGFSDRISELNEEIGKTEHELEKAERNSNVETLEQEVQTLQNEKINLDKALRRLDQEMEHLNIHTTTITQMEMLKKDKAEKEDQIRKVKSRHSEELTSLLGYFPNKKQLEDWLHGKNKKINQTRDTLANLNKQLASVEYDKTYATNELKKKEAQLSHHEAELFDVCGSQDFDSDLNNLQDEIEKSSKQRAVLAGATAVYSQFITQLTEENQSCCPVCQRVFQTEAELQDVISDLQSKLRLAPDKLKSTESELKRKEKKRDEMMSLKPLRQTVVELQDKEIPDLRNKIQNANRDLTGLRREIEEQESLLQTALSEEEGAKARLQDITLMERYQTDIRDVERKIAQQEAKLLGVDLSRTVLQVSQEKQEKKHLWDTVTGKIELNQKLKQDQQSQIQQLKSAVNELKAEKLQIVSSMQRRQQLEEQTVELTTEVQSLYREIKEAKEQVLPLDAMLEKLQQEKEDLVNKRTASNKETQEKMNGINEKVKDINTYVKEIENYIQQGKEDYKKQKESELDEVNSHLAACEKQKEKISKEMEMTRQDIDTQKIQERWLEDNLTLRRRNEELKEVEDNIKQLTKEMGEMKVPQMKNEQKHLEEKIESLKRNHHVALGRQRGFEEEIVRFRKELREPQFKDAEEKYRDMMIVMRTTELVNKDLDLYYKALDKAIMTFHSMKMEEINKIIRDLWRSIYRGQDIEYIEIRSDADENVSATDKRRNYNYRVVMVKGDTALDMRGRCSAGQKVLASLIIRLALAETFCLNCGILALDEPTTNLDRENIESLAHALVEIIKSRLHQRNFQLLVITHDEDFVELLGRSEYVETFYRIKKNIDQCSEIVKCSVSSLGSYVH</sequence>
<dbReference type="GO" id="GO:0043047">
    <property type="term" value="F:single-stranded telomeric DNA binding"/>
    <property type="evidence" value="ECO:0007669"/>
    <property type="project" value="TreeGrafter"/>
</dbReference>
<evidence type="ECO:0000256" key="13">
    <source>
        <dbReference type="ARBA" id="ARBA00022895"/>
    </source>
</evidence>
<proteinExistence type="inferred from homology"/>
<evidence type="ECO:0000256" key="7">
    <source>
        <dbReference type="ARBA" id="ARBA00022741"/>
    </source>
</evidence>
<reference evidence="19" key="2">
    <citation type="submission" date="2025-08" db="UniProtKB">
        <authorList>
            <consortium name="Ensembl"/>
        </authorList>
    </citation>
    <scope>IDENTIFICATION</scope>
</reference>